<dbReference type="KEGG" id="cmb:CSW64_19895"/>
<keyword evidence="4" id="KW-1185">Reference proteome</keyword>
<feature type="signal peptide" evidence="2">
    <location>
        <begin position="1"/>
        <end position="22"/>
    </location>
</feature>
<feature type="compositionally biased region" description="Low complexity" evidence="1">
    <location>
        <begin position="62"/>
        <end position="73"/>
    </location>
</feature>
<reference evidence="3 4" key="1">
    <citation type="submission" date="2017-10" db="EMBL/GenBank/DDBJ databases">
        <title>Genome sequence of Caulobacter mirabilis FWC38.</title>
        <authorList>
            <person name="Fiebig A."/>
            <person name="Crosson S."/>
        </authorList>
    </citation>
    <scope>NUCLEOTIDE SEQUENCE [LARGE SCALE GENOMIC DNA]</scope>
    <source>
        <strain evidence="3 4">FWC 38</strain>
    </source>
</reference>
<dbReference type="Proteomes" id="UP000228945">
    <property type="component" value="Chromosome"/>
</dbReference>
<evidence type="ECO:0000313" key="3">
    <source>
        <dbReference type="EMBL" id="ATQ44486.1"/>
    </source>
</evidence>
<evidence type="ECO:0000313" key="4">
    <source>
        <dbReference type="Proteomes" id="UP000228945"/>
    </source>
</evidence>
<accession>A0A2D2B2N7</accession>
<feature type="chain" id="PRO_5013749807" evidence="2">
    <location>
        <begin position="23"/>
        <end position="244"/>
    </location>
</feature>
<sequence>MKPGLLPLLAGLSLAVSAAAGAQEPAPPPPAEAPLTDDPIAALIGALPPDQTTDMDAEEAAPEPAAAPLATAPATPPQPIPATMLAPPPRQDAPLAIPSLSRLPKLDRPVMIGESDRRPDAPPTAVDLAYENRIRASVQAAQGLQGPLDGNWTVRDSHGTGLYALQLVDKGYGYMLEGAWRSLAGGRVGLIDNIDRQPTSMTLRITRTPGKAPAVLTLTPRGAADWAGELTDEAGTRPVVMRRN</sequence>
<protein>
    <submittedName>
        <fullName evidence="3">Uncharacterized protein</fullName>
    </submittedName>
</protein>
<dbReference type="OrthoDB" id="7189232at2"/>
<dbReference type="RefSeq" id="WP_099623734.1">
    <property type="nucleotide sequence ID" value="NZ_CP024201.1"/>
</dbReference>
<gene>
    <name evidence="3" type="ORF">CSW64_19895</name>
</gene>
<organism evidence="3 4">
    <name type="scientific">Caulobacter mirabilis</name>
    <dbReference type="NCBI Taxonomy" id="69666"/>
    <lineage>
        <taxon>Bacteria</taxon>
        <taxon>Pseudomonadati</taxon>
        <taxon>Pseudomonadota</taxon>
        <taxon>Alphaproteobacteria</taxon>
        <taxon>Caulobacterales</taxon>
        <taxon>Caulobacteraceae</taxon>
        <taxon>Caulobacter</taxon>
    </lineage>
</organism>
<feature type="region of interest" description="Disordered" evidence="1">
    <location>
        <begin position="19"/>
        <end position="100"/>
    </location>
</feature>
<evidence type="ECO:0000256" key="2">
    <source>
        <dbReference type="SAM" id="SignalP"/>
    </source>
</evidence>
<proteinExistence type="predicted"/>
<keyword evidence="2" id="KW-0732">Signal</keyword>
<evidence type="ECO:0000256" key="1">
    <source>
        <dbReference type="SAM" id="MobiDB-lite"/>
    </source>
</evidence>
<feature type="compositionally biased region" description="Pro residues" evidence="1">
    <location>
        <begin position="74"/>
        <end position="91"/>
    </location>
</feature>
<name>A0A2D2B2N7_9CAUL</name>
<dbReference type="AlphaFoldDB" id="A0A2D2B2N7"/>
<dbReference type="EMBL" id="CP024201">
    <property type="protein sequence ID" value="ATQ44486.1"/>
    <property type="molecule type" value="Genomic_DNA"/>
</dbReference>